<keyword evidence="2" id="KW-1185">Reference proteome</keyword>
<reference evidence="1 2" key="1">
    <citation type="submission" date="2023-07" db="EMBL/GenBank/DDBJ databases">
        <title>Genomic Encyclopedia of Type Strains, Phase IV (KMG-IV): sequencing the most valuable type-strain genomes for metagenomic binning, comparative biology and taxonomic classification.</title>
        <authorList>
            <person name="Goeker M."/>
        </authorList>
    </citation>
    <scope>NUCLEOTIDE SEQUENCE [LARGE SCALE GENOMIC DNA]</scope>
    <source>
        <strain evidence="1 2">DSM 15561</strain>
    </source>
</reference>
<dbReference type="Gene3D" id="2.70.98.10">
    <property type="match status" value="1"/>
</dbReference>
<protein>
    <recommendedName>
        <fullName evidence="3">Aldose 1-epimerase</fullName>
    </recommendedName>
</protein>
<organism evidence="1 2">
    <name type="scientific">Ancylobacter amanitiformis</name>
    <dbReference type="NCBI Taxonomy" id="217069"/>
    <lineage>
        <taxon>Bacteria</taxon>
        <taxon>Pseudomonadati</taxon>
        <taxon>Pseudomonadota</taxon>
        <taxon>Alphaproteobacteria</taxon>
        <taxon>Hyphomicrobiales</taxon>
        <taxon>Xanthobacteraceae</taxon>
        <taxon>Ancylobacter</taxon>
    </lineage>
</organism>
<name>A0ABU0LT38_9HYPH</name>
<dbReference type="EMBL" id="JAUSVR010000008">
    <property type="protein sequence ID" value="MDQ0511862.1"/>
    <property type="molecule type" value="Genomic_DNA"/>
</dbReference>
<accession>A0ABU0LT38</accession>
<evidence type="ECO:0000313" key="2">
    <source>
        <dbReference type="Proteomes" id="UP001235094"/>
    </source>
</evidence>
<comment type="caution">
    <text evidence="1">The sequence shown here is derived from an EMBL/GenBank/DDBJ whole genome shotgun (WGS) entry which is preliminary data.</text>
</comment>
<proteinExistence type="predicted"/>
<dbReference type="InterPro" id="IPR014718">
    <property type="entry name" value="GH-type_carb-bd"/>
</dbReference>
<gene>
    <name evidence="1" type="ORF">QOZ99_002761</name>
</gene>
<dbReference type="RefSeq" id="WP_306890551.1">
    <property type="nucleotide sequence ID" value="NZ_JAUSVR010000008.1"/>
</dbReference>
<sequence length="350" mass="37628">MAPLDLAWAYGFLRVTPVGAMIAELSFRLPPGRDVSPFARRHWSPDDPALADLPAHLRHLGAEFVCLPFGVGGDVRDIAAPWRGLGLARCNVPAHGLAANAEWTLAARSPTRLCFTLDYPADHAVRRLTRVLAVQPDAPALDLRLTIEARRAGRVSLGLHPILSLDAPPESVHLRAAFRRGFTYPAAVPGAAMLAVIGAEFGTLATVPARAGGVVDLSRLPKARPVEDVVQLCDVEGAVEIDLPEREATLVLDWDRRLLPSCQIWISDRALDEAPWAGRYRGLGVEPIASCFDFAEAVSLGDNPIRAGGTATSLAIDPDQPVEIAYRLSARGYQKVADSPPSTMRTCPVT</sequence>
<evidence type="ECO:0008006" key="3">
    <source>
        <dbReference type="Google" id="ProtNLM"/>
    </source>
</evidence>
<dbReference type="SUPFAM" id="SSF74650">
    <property type="entry name" value="Galactose mutarotase-like"/>
    <property type="match status" value="1"/>
</dbReference>
<evidence type="ECO:0000313" key="1">
    <source>
        <dbReference type="EMBL" id="MDQ0511862.1"/>
    </source>
</evidence>
<dbReference type="Proteomes" id="UP001235094">
    <property type="component" value="Unassembled WGS sequence"/>
</dbReference>
<dbReference type="InterPro" id="IPR011013">
    <property type="entry name" value="Gal_mutarotase_sf_dom"/>
</dbReference>